<dbReference type="AlphaFoldDB" id="A0A1I5X3C8"/>
<sequence length="118" mass="13983">MLHNSLSELYQNSKGTTWQCDLTHRIFLKFGETLTAFKVQDFFAFRRKVNRVNIHEMIFNLSDDYDYELVEDPRHNFSHKLTLCEIVQLRDLLDGTKFSIDMNSMLHEVLGEVELVIQ</sequence>
<name>A0A1I5X3C8_9BACT</name>
<evidence type="ECO:0000313" key="1">
    <source>
        <dbReference type="EMBL" id="SFQ26448.1"/>
    </source>
</evidence>
<dbReference type="EMBL" id="FOXH01000013">
    <property type="protein sequence ID" value="SFQ26448.1"/>
    <property type="molecule type" value="Genomic_DNA"/>
</dbReference>
<proteinExistence type="predicted"/>
<accession>A0A1I5X3C8</accession>
<dbReference type="STRING" id="1079859.SAMN04515674_113109"/>
<dbReference type="Proteomes" id="UP000199306">
    <property type="component" value="Unassembled WGS sequence"/>
</dbReference>
<gene>
    <name evidence="1" type="ORF">SAMN04515674_113109</name>
</gene>
<evidence type="ECO:0000313" key="2">
    <source>
        <dbReference type="Proteomes" id="UP000199306"/>
    </source>
</evidence>
<dbReference type="OrthoDB" id="1442094at2"/>
<protein>
    <submittedName>
        <fullName evidence="1">Uncharacterized protein</fullName>
    </submittedName>
</protein>
<organism evidence="1 2">
    <name type="scientific">Pseudarcicella hirudinis</name>
    <dbReference type="NCBI Taxonomy" id="1079859"/>
    <lineage>
        <taxon>Bacteria</taxon>
        <taxon>Pseudomonadati</taxon>
        <taxon>Bacteroidota</taxon>
        <taxon>Cytophagia</taxon>
        <taxon>Cytophagales</taxon>
        <taxon>Flectobacillaceae</taxon>
        <taxon>Pseudarcicella</taxon>
    </lineage>
</organism>
<keyword evidence="2" id="KW-1185">Reference proteome</keyword>
<dbReference type="RefSeq" id="WP_092018812.1">
    <property type="nucleotide sequence ID" value="NZ_FOXH01000013.1"/>
</dbReference>
<reference evidence="1 2" key="1">
    <citation type="submission" date="2016-10" db="EMBL/GenBank/DDBJ databases">
        <authorList>
            <person name="de Groot N.N."/>
        </authorList>
    </citation>
    <scope>NUCLEOTIDE SEQUENCE [LARGE SCALE GENOMIC DNA]</scope>
    <source>
        <strain evidence="2">E92,LMG 26720,CCM 7988</strain>
    </source>
</reference>